<accession>A0A0L8G468</accession>
<sequence length="87" mass="10108">MRSLLMMVSNFSRRSCGKALFHIKAITPQLFNEPRQMSNHLSERTTLSVDSNFIHHKYKLYNLSACSFYVRKVQLPSALLFVIFLAL</sequence>
<dbReference type="AlphaFoldDB" id="A0A0L8G468"/>
<proteinExistence type="predicted"/>
<reference evidence="1" key="1">
    <citation type="submission" date="2015-07" db="EMBL/GenBank/DDBJ databases">
        <title>MeaNS - Measles Nucleotide Surveillance Program.</title>
        <authorList>
            <person name="Tran T."/>
            <person name="Druce J."/>
        </authorList>
    </citation>
    <scope>NUCLEOTIDE SEQUENCE</scope>
    <source>
        <strain evidence="1">UCB-OBI-ISO-001</strain>
        <tissue evidence="1">Gonad</tissue>
    </source>
</reference>
<evidence type="ECO:0000313" key="1">
    <source>
        <dbReference type="EMBL" id="KOF71831.1"/>
    </source>
</evidence>
<protein>
    <submittedName>
        <fullName evidence="1">Uncharacterized protein</fullName>
    </submittedName>
</protein>
<organism evidence="1">
    <name type="scientific">Octopus bimaculoides</name>
    <name type="common">California two-spotted octopus</name>
    <dbReference type="NCBI Taxonomy" id="37653"/>
    <lineage>
        <taxon>Eukaryota</taxon>
        <taxon>Metazoa</taxon>
        <taxon>Spiralia</taxon>
        <taxon>Lophotrochozoa</taxon>
        <taxon>Mollusca</taxon>
        <taxon>Cephalopoda</taxon>
        <taxon>Coleoidea</taxon>
        <taxon>Octopodiformes</taxon>
        <taxon>Octopoda</taxon>
        <taxon>Incirrata</taxon>
        <taxon>Octopodidae</taxon>
        <taxon>Octopus</taxon>
    </lineage>
</organism>
<name>A0A0L8G468_OCTBM</name>
<dbReference type="EMBL" id="KQ423958">
    <property type="protein sequence ID" value="KOF71831.1"/>
    <property type="molecule type" value="Genomic_DNA"/>
</dbReference>
<gene>
    <name evidence="1" type="ORF">OCBIM_22000414mg</name>
</gene>